<dbReference type="Proteomes" id="UP001148018">
    <property type="component" value="Unassembled WGS sequence"/>
</dbReference>
<reference evidence="2" key="1">
    <citation type="submission" date="2022-07" db="EMBL/GenBank/DDBJ databases">
        <title>Chromosome-level genome of Muraenolepis orangiensis.</title>
        <authorList>
            <person name="Kim J."/>
        </authorList>
    </citation>
    <scope>NUCLEOTIDE SEQUENCE</scope>
    <source>
        <strain evidence="2">KU_S4_2022</strain>
        <tissue evidence="2">Muscle</tissue>
    </source>
</reference>
<evidence type="ECO:0000313" key="3">
    <source>
        <dbReference type="Proteomes" id="UP001148018"/>
    </source>
</evidence>
<keyword evidence="3" id="KW-1185">Reference proteome</keyword>
<accession>A0A9Q0DX44</accession>
<dbReference type="AlphaFoldDB" id="A0A9Q0DX44"/>
<evidence type="ECO:0000313" key="2">
    <source>
        <dbReference type="EMBL" id="KAJ3596550.1"/>
    </source>
</evidence>
<name>A0A9Q0DX44_9TELE</name>
<organism evidence="2 3">
    <name type="scientific">Muraenolepis orangiensis</name>
    <name type="common">Patagonian moray cod</name>
    <dbReference type="NCBI Taxonomy" id="630683"/>
    <lineage>
        <taxon>Eukaryota</taxon>
        <taxon>Metazoa</taxon>
        <taxon>Chordata</taxon>
        <taxon>Craniata</taxon>
        <taxon>Vertebrata</taxon>
        <taxon>Euteleostomi</taxon>
        <taxon>Actinopterygii</taxon>
        <taxon>Neopterygii</taxon>
        <taxon>Teleostei</taxon>
        <taxon>Neoteleostei</taxon>
        <taxon>Acanthomorphata</taxon>
        <taxon>Zeiogadaria</taxon>
        <taxon>Gadariae</taxon>
        <taxon>Gadiformes</taxon>
        <taxon>Muraenolepidoidei</taxon>
        <taxon>Muraenolepididae</taxon>
        <taxon>Muraenolepis</taxon>
    </lineage>
</organism>
<proteinExistence type="predicted"/>
<feature type="region of interest" description="Disordered" evidence="1">
    <location>
        <begin position="1"/>
        <end position="56"/>
    </location>
</feature>
<gene>
    <name evidence="2" type="ORF">NHX12_002955</name>
</gene>
<protein>
    <submittedName>
        <fullName evidence="2">Uncharacterized protein</fullName>
    </submittedName>
</protein>
<dbReference type="EMBL" id="JANIIK010000110">
    <property type="protein sequence ID" value="KAJ3596550.1"/>
    <property type="molecule type" value="Genomic_DNA"/>
</dbReference>
<feature type="compositionally biased region" description="Basic and acidic residues" evidence="1">
    <location>
        <begin position="13"/>
        <end position="23"/>
    </location>
</feature>
<comment type="caution">
    <text evidence="2">The sequence shown here is derived from an EMBL/GenBank/DDBJ whole genome shotgun (WGS) entry which is preliminary data.</text>
</comment>
<evidence type="ECO:0000256" key="1">
    <source>
        <dbReference type="SAM" id="MobiDB-lite"/>
    </source>
</evidence>
<sequence length="97" mass="10305">MRWRCVPTVGHPQSEDQDGRQSHTFEPPPGTRDPVSLLDHGSHGRLITSGAPGGQRSEHSIIHAVMVTQSLVAVDEVIARGSNTGILFSGEKGGAEL</sequence>